<evidence type="ECO:0000256" key="4">
    <source>
        <dbReference type="ARBA" id="ARBA00022833"/>
    </source>
</evidence>
<protein>
    <submittedName>
        <fullName evidence="7">Zn-dependent hydrolases, including glyoxylases</fullName>
    </submittedName>
</protein>
<dbReference type="InterPro" id="IPR036866">
    <property type="entry name" value="RibonucZ/Hydroxyglut_hydro"/>
</dbReference>
<evidence type="ECO:0000259" key="6">
    <source>
        <dbReference type="SMART" id="SM00849"/>
    </source>
</evidence>
<dbReference type="PANTHER" id="PTHR46233:SF3">
    <property type="entry name" value="HYDROXYACYLGLUTATHIONE HYDROLASE GLOC"/>
    <property type="match status" value="1"/>
</dbReference>
<dbReference type="KEGG" id="sbr:SY1_14070"/>
<evidence type="ECO:0000313" key="8">
    <source>
        <dbReference type="Proteomes" id="UP000008957"/>
    </source>
</evidence>
<dbReference type="Pfam" id="PF00753">
    <property type="entry name" value="Lactamase_B"/>
    <property type="match status" value="1"/>
</dbReference>
<keyword evidence="3 7" id="KW-0378">Hydrolase</keyword>
<dbReference type="Proteomes" id="UP000008957">
    <property type="component" value="Chromosome"/>
</dbReference>
<dbReference type="RefSeq" id="WP_015556623.1">
    <property type="nucleotide sequence ID" value="NC_021038.1"/>
</dbReference>
<comment type="cofactor">
    <cofactor evidence="1">
        <name>Zn(2+)</name>
        <dbReference type="ChEBI" id="CHEBI:29105"/>
    </cofactor>
</comment>
<dbReference type="InterPro" id="IPR051453">
    <property type="entry name" value="MBL_Glyoxalase_II"/>
</dbReference>
<evidence type="ECO:0000256" key="2">
    <source>
        <dbReference type="ARBA" id="ARBA00022723"/>
    </source>
</evidence>
<dbReference type="CDD" id="cd06262">
    <property type="entry name" value="metallo-hydrolase-like_MBL-fold"/>
    <property type="match status" value="1"/>
</dbReference>
<reference evidence="7 8" key="2">
    <citation type="submission" date="2010-03" db="EMBL/GenBank/DDBJ databases">
        <authorList>
            <person name="Pajon A."/>
        </authorList>
    </citation>
    <scope>NUCLEOTIDE SEQUENCE [LARGE SCALE GENOMIC DNA]</scope>
    <source>
        <strain evidence="7 8">SGP1</strain>
    </source>
</reference>
<dbReference type="EMBL" id="FP929056">
    <property type="protein sequence ID" value="CBL28476.1"/>
    <property type="molecule type" value="Genomic_DNA"/>
</dbReference>
<dbReference type="PANTHER" id="PTHR46233">
    <property type="entry name" value="HYDROXYACYLGLUTATHIONE HYDROLASE GLOC"/>
    <property type="match status" value="1"/>
</dbReference>
<feature type="region of interest" description="Disordered" evidence="5">
    <location>
        <begin position="192"/>
        <end position="211"/>
    </location>
</feature>
<feature type="domain" description="Metallo-beta-lactamase" evidence="6">
    <location>
        <begin position="12"/>
        <end position="191"/>
    </location>
</feature>
<accession>A0AB94IXI3</accession>
<evidence type="ECO:0000256" key="5">
    <source>
        <dbReference type="SAM" id="MobiDB-lite"/>
    </source>
</evidence>
<dbReference type="SUPFAM" id="SSF56281">
    <property type="entry name" value="Metallo-hydrolase/oxidoreductase"/>
    <property type="match status" value="1"/>
</dbReference>
<sequence length="211" mass="23223">MQYKRFPLGALWTNGYLFWDEDGEAFFIDPGGDASEVLKFVKVHGLKLRKVLLTHGHLDHIAGVRDLVPLVGSEVYVGRGDARILRNPPESLQTALRIHCDPITDFQEVVEGQTLRVGKIEVQVMETPGHTEGGVCYLIAEGDEKVLTSGDTLFAHSVGRTDLDGGDEAKLNASLLRLAKLPDDLRVLPGHGPETNIGKERAHNPFWPVQS</sequence>
<keyword evidence="8" id="KW-1185">Reference proteome</keyword>
<reference evidence="8" key="1">
    <citation type="submission" date="2010-03" db="EMBL/GenBank/DDBJ databases">
        <title>The genome sequence of Synergistetes sp. SGP1.</title>
        <authorList>
            <consortium name="metaHIT consortium -- http://www.metahit.eu/"/>
            <person name="Pajon A."/>
            <person name="Turner K."/>
            <person name="Parkhill J."/>
            <person name="Wade W."/>
            <person name="Vartoukian S."/>
        </authorList>
    </citation>
    <scope>NUCLEOTIDE SEQUENCE [LARGE SCALE GENOMIC DNA]</scope>
    <source>
        <strain evidence="8">SGP1</strain>
    </source>
</reference>
<name>A0AB94IXI3_9BACT</name>
<keyword evidence="4" id="KW-0862">Zinc</keyword>
<dbReference type="InterPro" id="IPR001279">
    <property type="entry name" value="Metallo-B-lactamas"/>
</dbReference>
<dbReference type="AlphaFoldDB" id="A0AB94IXI3"/>
<dbReference type="SMART" id="SM00849">
    <property type="entry name" value="Lactamase_B"/>
    <property type="match status" value="1"/>
</dbReference>
<organism evidence="7 8">
    <name type="scientific">Fretibacterium fastidiosum</name>
    <dbReference type="NCBI Taxonomy" id="651822"/>
    <lineage>
        <taxon>Bacteria</taxon>
        <taxon>Thermotogati</taxon>
        <taxon>Synergistota</taxon>
        <taxon>Synergistia</taxon>
        <taxon>Synergistales</taxon>
        <taxon>Aminobacteriaceae</taxon>
        <taxon>Fretibacterium</taxon>
    </lineage>
</organism>
<gene>
    <name evidence="7" type="ORF">SY1_14070</name>
</gene>
<keyword evidence="2" id="KW-0479">Metal-binding</keyword>
<dbReference type="GO" id="GO:0046872">
    <property type="term" value="F:metal ion binding"/>
    <property type="evidence" value="ECO:0007669"/>
    <property type="project" value="UniProtKB-KW"/>
</dbReference>
<evidence type="ECO:0000256" key="3">
    <source>
        <dbReference type="ARBA" id="ARBA00022801"/>
    </source>
</evidence>
<proteinExistence type="predicted"/>
<evidence type="ECO:0000256" key="1">
    <source>
        <dbReference type="ARBA" id="ARBA00001947"/>
    </source>
</evidence>
<dbReference type="Gene3D" id="3.60.15.10">
    <property type="entry name" value="Ribonuclease Z/Hydroxyacylglutathione hydrolase-like"/>
    <property type="match status" value="1"/>
</dbReference>
<evidence type="ECO:0000313" key="7">
    <source>
        <dbReference type="EMBL" id="CBL28476.1"/>
    </source>
</evidence>
<dbReference type="GO" id="GO:0016787">
    <property type="term" value="F:hydrolase activity"/>
    <property type="evidence" value="ECO:0007669"/>
    <property type="project" value="UniProtKB-KW"/>
</dbReference>